<feature type="region of interest" description="Disordered" evidence="1">
    <location>
        <begin position="37"/>
        <end position="96"/>
    </location>
</feature>
<keyword evidence="3" id="KW-1185">Reference proteome</keyword>
<reference evidence="2" key="1">
    <citation type="submission" date="2024-05" db="EMBL/GenBank/DDBJ databases">
        <title>Whole genome shotgun sequence of Streptomyces daghestanicus NBRC 12762.</title>
        <authorList>
            <person name="Komaki H."/>
            <person name="Tamura T."/>
        </authorList>
    </citation>
    <scope>NUCLEOTIDE SEQUENCE</scope>
    <source>
        <strain evidence="2">NBRC 12762</strain>
    </source>
</reference>
<comment type="caution">
    <text evidence="2">The sequence shown here is derived from an EMBL/GenBank/DDBJ whole genome shotgun (WGS) entry which is preliminary data.</text>
</comment>
<accession>A0ABQ3QDL2</accession>
<organism evidence="2 3">
    <name type="scientific">Streptomyces daghestanicus</name>
    <dbReference type="NCBI Taxonomy" id="66885"/>
    <lineage>
        <taxon>Bacteria</taxon>
        <taxon>Bacillati</taxon>
        <taxon>Actinomycetota</taxon>
        <taxon>Actinomycetes</taxon>
        <taxon>Kitasatosporales</taxon>
        <taxon>Streptomycetaceae</taxon>
        <taxon>Streptomyces</taxon>
    </lineage>
</organism>
<sequence length="96" mass="9805">MKGTSARSLRAANAPPAATTITGGYQVPGCGFIRRSGSATSAAAKSAVPGRSSSRVTRPLLARWSAPPCRGSRTAERDRGRRERDGDGEGGPPAAP</sequence>
<dbReference type="Proteomes" id="UP001052655">
    <property type="component" value="Unassembled WGS sequence"/>
</dbReference>
<proteinExistence type="predicted"/>
<feature type="compositionally biased region" description="Low complexity" evidence="1">
    <location>
        <begin position="37"/>
        <end position="47"/>
    </location>
</feature>
<feature type="compositionally biased region" description="Low complexity" evidence="1">
    <location>
        <begin position="1"/>
        <end position="18"/>
    </location>
</feature>
<protein>
    <submittedName>
        <fullName evidence="2">Uncharacterized protein</fullName>
    </submittedName>
</protein>
<feature type="compositionally biased region" description="Basic and acidic residues" evidence="1">
    <location>
        <begin position="73"/>
        <end position="87"/>
    </location>
</feature>
<dbReference type="EMBL" id="BNDX01000018">
    <property type="protein sequence ID" value="GHI35386.1"/>
    <property type="molecule type" value="Genomic_DNA"/>
</dbReference>
<evidence type="ECO:0000313" key="3">
    <source>
        <dbReference type="Proteomes" id="UP001052655"/>
    </source>
</evidence>
<evidence type="ECO:0000313" key="2">
    <source>
        <dbReference type="EMBL" id="GHI35386.1"/>
    </source>
</evidence>
<evidence type="ECO:0000256" key="1">
    <source>
        <dbReference type="SAM" id="MobiDB-lite"/>
    </source>
</evidence>
<gene>
    <name evidence="2" type="ORF">Sdagh_71160</name>
</gene>
<feature type="region of interest" description="Disordered" evidence="1">
    <location>
        <begin position="1"/>
        <end position="25"/>
    </location>
</feature>
<name>A0ABQ3QDL2_9ACTN</name>